<evidence type="ECO:0000256" key="4">
    <source>
        <dbReference type="ARBA" id="ARBA00023014"/>
    </source>
</evidence>
<evidence type="ECO:0000256" key="1">
    <source>
        <dbReference type="ARBA" id="ARBA00022691"/>
    </source>
</evidence>
<dbReference type="InterPro" id="IPR034422">
    <property type="entry name" value="HydE/PylB-like"/>
</dbReference>
<feature type="domain" description="Radical SAM core" evidence="7">
    <location>
        <begin position="51"/>
        <end position="278"/>
    </location>
</feature>
<dbReference type="GO" id="GO:0016740">
    <property type="term" value="F:transferase activity"/>
    <property type="evidence" value="ECO:0007669"/>
    <property type="project" value="TreeGrafter"/>
</dbReference>
<dbReference type="CDD" id="cd01335">
    <property type="entry name" value="Radical_SAM"/>
    <property type="match status" value="1"/>
</dbReference>
<dbReference type="InterPro" id="IPR007197">
    <property type="entry name" value="rSAM"/>
</dbReference>
<proteinExistence type="predicted"/>
<dbReference type="RefSeq" id="WP_084575632.1">
    <property type="nucleotide sequence ID" value="NZ_CP155572.1"/>
</dbReference>
<keyword evidence="9" id="KW-1185">Reference proteome</keyword>
<feature type="binding site" evidence="6">
    <location>
        <position position="234"/>
    </location>
    <ligand>
        <name>(3R)-3-methyl-D-ornithine</name>
        <dbReference type="ChEBI" id="CHEBI:64642"/>
    </ligand>
</feature>
<feature type="binding site" evidence="6">
    <location>
        <position position="189"/>
    </location>
    <ligand>
        <name>S-adenosyl-L-methionine</name>
        <dbReference type="ChEBI" id="CHEBI:59789"/>
    </ligand>
</feature>
<feature type="binding site" evidence="6">
    <location>
        <position position="168"/>
    </location>
    <ligand>
        <name>(3R)-3-methyl-D-ornithine</name>
        <dbReference type="ChEBI" id="CHEBI:64642"/>
    </ligand>
</feature>
<sequence length="362" mass="40825">MKNLDKILEKLLHNVPVTSQDISYLLQLTHPEARERLFRAARLLRKRYFNDKIFLYGFVYFSTYCRNNCTFCYYRTSNSACIRYRKTTQEIVDIASALAESGVHLIDLTMGEDPQYLSNDNEGYQKLIEVVKLVKQQTNLPIMISPGVVPKEILQELKRAGAGWYACYQETHNRRLYDTLRLNQSYDERWSIKVFAKTTGMLVEEGLLVGIGDSVKDAVHSLQEMKKLGAEQIRTMSFVPQKGTPLYNAATINNRYELNVIAVMRLLFPDKLIPASLDVEGIEGLKERLDAGANVVTSIIPPEAGLAGVSQSTLDISEGYRTVKGITPILEACGLTPATLEEYVSWMDNRLGYGGKEGVLCE</sequence>
<dbReference type="SFLD" id="SFLDS00029">
    <property type="entry name" value="Radical_SAM"/>
    <property type="match status" value="1"/>
</dbReference>
<dbReference type="AlphaFoldDB" id="A0A1W2BEN6"/>
<dbReference type="SUPFAM" id="SSF102114">
    <property type="entry name" value="Radical SAM enzymes"/>
    <property type="match status" value="1"/>
</dbReference>
<evidence type="ECO:0000313" key="9">
    <source>
        <dbReference type="Proteomes" id="UP000192738"/>
    </source>
</evidence>
<feature type="binding site" evidence="6">
    <location>
        <position position="297"/>
    </location>
    <ligand>
        <name>(3R)-3-methyl-D-ornithine</name>
        <dbReference type="ChEBI" id="CHEBI:64642"/>
    </ligand>
</feature>
<keyword evidence="5" id="KW-0004">4Fe-4S</keyword>
<dbReference type="PROSITE" id="PS51918">
    <property type="entry name" value="RADICAL_SAM"/>
    <property type="match status" value="1"/>
</dbReference>
<feature type="binding site" evidence="6">
    <location>
        <position position="107"/>
    </location>
    <ligand>
        <name>(3R)-3-methyl-D-ornithine</name>
        <dbReference type="ChEBI" id="CHEBI:64642"/>
    </ligand>
</feature>
<keyword evidence="1 5" id="KW-0949">S-adenosyl-L-methionine</keyword>
<feature type="binding site" evidence="6">
    <location>
        <position position="276"/>
    </location>
    <ligand>
        <name>(3R)-3-methyl-D-ornithine</name>
        <dbReference type="ChEBI" id="CHEBI:64642"/>
    </ligand>
</feature>
<comment type="cofactor">
    <cofactor evidence="5">
        <name>[4Fe-4S] cluster</name>
        <dbReference type="ChEBI" id="CHEBI:49883"/>
    </cofactor>
    <text evidence="5">Binds 1 [4Fe-4S] cluster. The cluster is coordinated with 3 cysteines and an exchangeable S-adenosyl-L-methionine.</text>
</comment>
<keyword evidence="3 5" id="KW-0408">Iron</keyword>
<dbReference type="InterPro" id="IPR013785">
    <property type="entry name" value="Aldolase_TIM"/>
</dbReference>
<dbReference type="SFLD" id="SFLDG01280">
    <property type="entry name" value="HydE/PylB-like"/>
    <property type="match status" value="1"/>
</dbReference>
<evidence type="ECO:0000256" key="3">
    <source>
        <dbReference type="ARBA" id="ARBA00023004"/>
    </source>
</evidence>
<dbReference type="PANTHER" id="PTHR43726:SF1">
    <property type="entry name" value="BIOTIN SYNTHASE"/>
    <property type="match status" value="1"/>
</dbReference>
<dbReference type="InterPro" id="IPR023891">
    <property type="entry name" value="Pyrrolys_PylB"/>
</dbReference>
<feature type="binding site" evidence="5">
    <location>
        <position position="72"/>
    </location>
    <ligand>
        <name>[4Fe-4S] cluster</name>
        <dbReference type="ChEBI" id="CHEBI:49883"/>
        <note>4Fe-4S-S-AdoMet</note>
    </ligand>
</feature>
<dbReference type="GO" id="GO:0051539">
    <property type="term" value="F:4 iron, 4 sulfur cluster binding"/>
    <property type="evidence" value="ECO:0007669"/>
    <property type="project" value="UniProtKB-KW"/>
</dbReference>
<organism evidence="8 9">
    <name type="scientific">Sporomusa malonica</name>
    <dbReference type="NCBI Taxonomy" id="112901"/>
    <lineage>
        <taxon>Bacteria</taxon>
        <taxon>Bacillati</taxon>
        <taxon>Bacillota</taxon>
        <taxon>Negativicutes</taxon>
        <taxon>Selenomonadales</taxon>
        <taxon>Sporomusaceae</taxon>
        <taxon>Sporomusa</taxon>
    </lineage>
</organism>
<dbReference type="GO" id="GO:0071524">
    <property type="term" value="P:pyrrolysine biosynthetic process"/>
    <property type="evidence" value="ECO:0007669"/>
    <property type="project" value="InterPro"/>
</dbReference>
<accession>A0A1W2BEN6</accession>
<feature type="binding site" evidence="5">
    <location>
        <position position="69"/>
    </location>
    <ligand>
        <name>[4Fe-4S] cluster</name>
        <dbReference type="ChEBI" id="CHEBI:49883"/>
        <note>4Fe-4S-S-AdoMet</note>
    </ligand>
</feature>
<keyword evidence="4 5" id="KW-0411">Iron-sulfur</keyword>
<dbReference type="PANTHER" id="PTHR43726">
    <property type="entry name" value="3-METHYLORNITHINE SYNTHASE"/>
    <property type="match status" value="1"/>
</dbReference>
<dbReference type="OrthoDB" id="9775764at2"/>
<dbReference type="GO" id="GO:0046872">
    <property type="term" value="F:metal ion binding"/>
    <property type="evidence" value="ECO:0007669"/>
    <property type="project" value="UniProtKB-KW"/>
</dbReference>
<keyword evidence="2" id="KW-0479">Metal-binding</keyword>
<evidence type="ECO:0000259" key="7">
    <source>
        <dbReference type="PROSITE" id="PS51918"/>
    </source>
</evidence>
<dbReference type="PIRSF" id="PIRSF004762">
    <property type="entry name" value="CHP00423"/>
    <property type="match status" value="1"/>
</dbReference>
<dbReference type="Proteomes" id="UP000192738">
    <property type="component" value="Unassembled WGS sequence"/>
</dbReference>
<dbReference type="SMART" id="SM00729">
    <property type="entry name" value="Elp3"/>
    <property type="match status" value="1"/>
</dbReference>
<evidence type="ECO:0000256" key="2">
    <source>
        <dbReference type="ARBA" id="ARBA00022723"/>
    </source>
</evidence>
<gene>
    <name evidence="8" type="ORF">SAMN04488500_107125</name>
</gene>
<feature type="binding site" evidence="6">
    <location>
        <position position="298"/>
    </location>
    <ligand>
        <name>(3R)-3-methyl-D-ornithine</name>
        <dbReference type="ChEBI" id="CHEBI:64642"/>
    </ligand>
</feature>
<dbReference type="EMBL" id="FWXI01000007">
    <property type="protein sequence ID" value="SMC71284.1"/>
    <property type="molecule type" value="Genomic_DNA"/>
</dbReference>
<dbReference type="NCBIfam" id="TIGR03910">
    <property type="entry name" value="pyrrolys_PylB"/>
    <property type="match status" value="1"/>
</dbReference>
<dbReference type="SFLD" id="SFLDF00349">
    <property type="entry name" value="3-methylornithine_synthase_(Py"/>
    <property type="match status" value="1"/>
</dbReference>
<evidence type="ECO:0000256" key="5">
    <source>
        <dbReference type="PIRSR" id="PIRSR004762-1"/>
    </source>
</evidence>
<feature type="binding site" evidence="6">
    <location>
        <position position="170"/>
    </location>
    <ligand>
        <name>S-adenosyl-L-methionine</name>
        <dbReference type="ChEBI" id="CHEBI:59789"/>
    </ligand>
</feature>
<protein>
    <submittedName>
        <fullName evidence="8">Pyrrolysine biosynthesis protein PylB</fullName>
    </submittedName>
</protein>
<dbReference type="InterPro" id="IPR058240">
    <property type="entry name" value="rSAM_sf"/>
</dbReference>
<feature type="binding site" evidence="6">
    <location>
        <position position="181"/>
    </location>
    <ligand>
        <name>S-adenosyl-L-methionine</name>
        <dbReference type="ChEBI" id="CHEBI:59789"/>
    </ligand>
</feature>
<evidence type="ECO:0000256" key="6">
    <source>
        <dbReference type="PIRSR" id="PIRSR004762-2"/>
    </source>
</evidence>
<evidence type="ECO:0000313" key="8">
    <source>
        <dbReference type="EMBL" id="SMC71284.1"/>
    </source>
</evidence>
<dbReference type="InterPro" id="IPR006638">
    <property type="entry name" value="Elp3/MiaA/NifB-like_rSAM"/>
</dbReference>
<feature type="binding site" evidence="6">
    <location>
        <position position="145"/>
    </location>
    <ligand>
        <name>(3R)-3-methyl-D-ornithine</name>
        <dbReference type="ChEBI" id="CHEBI:64642"/>
    </ligand>
</feature>
<dbReference type="Pfam" id="PF04055">
    <property type="entry name" value="Radical_SAM"/>
    <property type="match status" value="1"/>
</dbReference>
<feature type="binding site" evidence="6">
    <location>
        <position position="71"/>
    </location>
    <ligand>
        <name>S-adenosyl-L-methionine</name>
        <dbReference type="ChEBI" id="CHEBI:59789"/>
    </ligand>
</feature>
<dbReference type="SFLD" id="SFLDG01060">
    <property type="entry name" value="BATS_domain_containing"/>
    <property type="match status" value="1"/>
</dbReference>
<name>A0A1W2BEN6_9FIRM</name>
<feature type="binding site" evidence="5">
    <location>
        <position position="65"/>
    </location>
    <ligand>
        <name>[4Fe-4S] cluster</name>
        <dbReference type="ChEBI" id="CHEBI:49883"/>
        <note>4Fe-4S-S-AdoMet</note>
    </ligand>
</feature>
<dbReference type="STRING" id="112901.SAMN04488500_107125"/>
<reference evidence="8 9" key="1">
    <citation type="submission" date="2017-04" db="EMBL/GenBank/DDBJ databases">
        <authorList>
            <person name="Afonso C.L."/>
            <person name="Miller P.J."/>
            <person name="Scott M.A."/>
            <person name="Spackman E."/>
            <person name="Goraichik I."/>
            <person name="Dimitrov K.M."/>
            <person name="Suarez D.L."/>
            <person name="Swayne D.E."/>
        </authorList>
    </citation>
    <scope>NUCLEOTIDE SEQUENCE [LARGE SCALE GENOMIC DNA]</scope>
    <source>
        <strain evidence="8 9">DSM 5090</strain>
    </source>
</reference>
<dbReference type="Gene3D" id="3.20.20.70">
    <property type="entry name" value="Aldolase class I"/>
    <property type="match status" value="1"/>
</dbReference>